<proteinExistence type="predicted"/>
<organism evidence="1 2">
    <name type="scientific">Psychromonas aquatilis</name>
    <dbReference type="NCBI Taxonomy" id="2005072"/>
    <lineage>
        <taxon>Bacteria</taxon>
        <taxon>Pseudomonadati</taxon>
        <taxon>Pseudomonadota</taxon>
        <taxon>Gammaproteobacteria</taxon>
        <taxon>Alteromonadales</taxon>
        <taxon>Psychromonadaceae</taxon>
        <taxon>Psychromonas</taxon>
    </lineage>
</organism>
<evidence type="ECO:0000313" key="1">
    <source>
        <dbReference type="EMBL" id="MEL0629842.1"/>
    </source>
</evidence>
<accession>A0ABU9GRC4</accession>
<gene>
    <name evidence="1" type="ORF">V6256_09495</name>
</gene>
<dbReference type="EMBL" id="JBAKAZ010000032">
    <property type="protein sequence ID" value="MEL0629842.1"/>
    <property type="molecule type" value="Genomic_DNA"/>
</dbReference>
<evidence type="ECO:0000313" key="2">
    <source>
        <dbReference type="Proteomes" id="UP001369082"/>
    </source>
</evidence>
<protein>
    <submittedName>
        <fullName evidence="1">Uncharacterized protein</fullName>
    </submittedName>
</protein>
<name>A0ABU9GRC4_9GAMM</name>
<dbReference type="Proteomes" id="UP001369082">
    <property type="component" value="Unassembled WGS sequence"/>
</dbReference>
<keyword evidence="2" id="KW-1185">Reference proteome</keyword>
<dbReference type="RefSeq" id="WP_341597974.1">
    <property type="nucleotide sequence ID" value="NZ_JBAKAZ010000032.1"/>
</dbReference>
<comment type="caution">
    <text evidence="1">The sequence shown here is derived from an EMBL/GenBank/DDBJ whole genome shotgun (WGS) entry which is preliminary data.</text>
</comment>
<reference evidence="1 2" key="1">
    <citation type="submission" date="2024-02" db="EMBL/GenBank/DDBJ databases">
        <title>Bacteria isolated from the canopy kelp, Nereocystis luetkeana.</title>
        <authorList>
            <person name="Pfister C.A."/>
            <person name="Younker I.T."/>
            <person name="Light S.H."/>
        </authorList>
    </citation>
    <scope>NUCLEOTIDE SEQUENCE [LARGE SCALE GENOMIC DNA]</scope>
    <source>
        <strain evidence="1 2">TI.1.05</strain>
    </source>
</reference>
<sequence>MSITIKVTQDGAYKKIDFKLLARKQISLQMKMRLMALAHFQNGHSRTQTAQLDLA</sequence>